<dbReference type="HAMAP" id="MF_00251">
    <property type="entry name" value="Ribosomal_bL36"/>
    <property type="match status" value="1"/>
</dbReference>
<dbReference type="InterPro" id="IPR035977">
    <property type="entry name" value="Ribosomal_bL36_sp"/>
</dbReference>
<accession>A0A8H6K0U9</accession>
<dbReference type="InterPro" id="IPR000473">
    <property type="entry name" value="Ribosomal_bL36"/>
</dbReference>
<keyword evidence="7" id="KW-1185">Reference proteome</keyword>
<reference evidence="6" key="1">
    <citation type="journal article" date="2020" name="Phytopathology">
        <title>Genome Sequence Resources of Colletotrichum truncatum, C. plurivorum, C. musicola, and C. sojae: Four Species Pathogenic to Soybean (Glycine max).</title>
        <authorList>
            <person name="Rogerio F."/>
            <person name="Boufleur T.R."/>
            <person name="Ciampi-Guillardi M."/>
            <person name="Sukno S.A."/>
            <person name="Thon M.R."/>
            <person name="Massola Junior N.S."/>
            <person name="Baroncelli R."/>
        </authorList>
    </citation>
    <scope>NUCLEOTIDE SEQUENCE</scope>
    <source>
        <strain evidence="6">LFN00145</strain>
    </source>
</reference>
<protein>
    <recommendedName>
        <fullName evidence="4">Ribosomal protein</fullName>
    </recommendedName>
</protein>
<proteinExistence type="inferred from homology"/>
<evidence type="ECO:0000256" key="5">
    <source>
        <dbReference type="SAM" id="SignalP"/>
    </source>
</evidence>
<gene>
    <name evidence="6" type="ORF">CPLU01_11748</name>
</gene>
<name>A0A8H6K0U9_9PEZI</name>
<dbReference type="GO" id="GO:1990904">
    <property type="term" value="C:ribonucleoprotein complex"/>
    <property type="evidence" value="ECO:0007669"/>
    <property type="project" value="UniProtKB-KW"/>
</dbReference>
<dbReference type="GO" id="GO:0005840">
    <property type="term" value="C:ribosome"/>
    <property type="evidence" value="ECO:0007669"/>
    <property type="project" value="UniProtKB-KW"/>
</dbReference>
<dbReference type="AlphaFoldDB" id="A0A8H6K0U9"/>
<feature type="chain" id="PRO_5034369631" description="Ribosomal protein" evidence="5">
    <location>
        <begin position="19"/>
        <end position="117"/>
    </location>
</feature>
<evidence type="ECO:0000256" key="2">
    <source>
        <dbReference type="ARBA" id="ARBA00022980"/>
    </source>
</evidence>
<comment type="similarity">
    <text evidence="1 4">Belongs to the bacterial ribosomal protein bL36 family.</text>
</comment>
<keyword evidence="3 4" id="KW-0687">Ribonucleoprotein</keyword>
<dbReference type="GO" id="GO:0006412">
    <property type="term" value="P:translation"/>
    <property type="evidence" value="ECO:0007669"/>
    <property type="project" value="InterPro"/>
</dbReference>
<keyword evidence="2 4" id="KW-0689">Ribosomal protein</keyword>
<comment type="caution">
    <text evidence="6">The sequence shown here is derived from an EMBL/GenBank/DDBJ whole genome shotgun (WGS) entry which is preliminary data.</text>
</comment>
<evidence type="ECO:0000313" key="6">
    <source>
        <dbReference type="EMBL" id="KAF6822854.1"/>
    </source>
</evidence>
<evidence type="ECO:0000256" key="3">
    <source>
        <dbReference type="ARBA" id="ARBA00023274"/>
    </source>
</evidence>
<feature type="signal peptide" evidence="5">
    <location>
        <begin position="1"/>
        <end position="18"/>
    </location>
</feature>
<evidence type="ECO:0000256" key="4">
    <source>
        <dbReference type="RuleBase" id="RU000570"/>
    </source>
</evidence>
<dbReference type="InterPro" id="IPR052010">
    <property type="entry name" value="Ribosomal_LSU_bL36"/>
</dbReference>
<dbReference type="PANTHER" id="PTHR18804:SF16">
    <property type="entry name" value="RIBOSOMAL PROTEIN"/>
    <property type="match status" value="1"/>
</dbReference>
<organism evidence="6 7">
    <name type="scientific">Colletotrichum plurivorum</name>
    <dbReference type="NCBI Taxonomy" id="2175906"/>
    <lineage>
        <taxon>Eukaryota</taxon>
        <taxon>Fungi</taxon>
        <taxon>Dikarya</taxon>
        <taxon>Ascomycota</taxon>
        <taxon>Pezizomycotina</taxon>
        <taxon>Sordariomycetes</taxon>
        <taxon>Hypocreomycetidae</taxon>
        <taxon>Glomerellales</taxon>
        <taxon>Glomerellaceae</taxon>
        <taxon>Colletotrichum</taxon>
        <taxon>Colletotrichum orchidearum species complex</taxon>
    </lineage>
</organism>
<evidence type="ECO:0000256" key="1">
    <source>
        <dbReference type="ARBA" id="ARBA00007645"/>
    </source>
</evidence>
<dbReference type="SUPFAM" id="SSF57840">
    <property type="entry name" value="Ribosomal protein L36"/>
    <property type="match status" value="1"/>
</dbReference>
<evidence type="ECO:0000313" key="7">
    <source>
        <dbReference type="Proteomes" id="UP000654918"/>
    </source>
</evidence>
<keyword evidence="5" id="KW-0732">Signal</keyword>
<sequence length="117" mass="12832">MASLAASLRALSLTTVRAAALRPQTTCCTAASRAMSTAIMTRQPMQRPEALLARFGQKKGAAVGSAVVQQTRGMKVHSSVKKRCEHCKIVRRKAGKRHNGYLYVICKANPRHKQRQS</sequence>
<dbReference type="Proteomes" id="UP000654918">
    <property type="component" value="Unassembled WGS sequence"/>
</dbReference>
<dbReference type="PANTHER" id="PTHR18804">
    <property type="entry name" value="RIBOSOMAL PROTEIN"/>
    <property type="match status" value="1"/>
</dbReference>
<dbReference type="EMBL" id="WIGO01000226">
    <property type="protein sequence ID" value="KAF6822854.1"/>
    <property type="molecule type" value="Genomic_DNA"/>
</dbReference>
<dbReference type="NCBIfam" id="TIGR01022">
    <property type="entry name" value="rpmJ_bact"/>
    <property type="match status" value="1"/>
</dbReference>
<dbReference type="GO" id="GO:0003735">
    <property type="term" value="F:structural constituent of ribosome"/>
    <property type="evidence" value="ECO:0007669"/>
    <property type="project" value="InterPro"/>
</dbReference>
<dbReference type="Pfam" id="PF00444">
    <property type="entry name" value="Ribosomal_L36"/>
    <property type="match status" value="1"/>
</dbReference>